<protein>
    <submittedName>
        <fullName evidence="4">Mixed lineage kinase domain like pseudokinase</fullName>
    </submittedName>
</protein>
<evidence type="ECO:0000313" key="4">
    <source>
        <dbReference type="Ensembl" id="ENSOMYP00000043129.2"/>
    </source>
</evidence>
<dbReference type="CDD" id="cd21037">
    <property type="entry name" value="MLKL_NTD"/>
    <property type="match status" value="1"/>
</dbReference>
<feature type="domain" description="Protein kinase" evidence="3">
    <location>
        <begin position="207"/>
        <end position="472"/>
    </location>
</feature>
<gene>
    <name evidence="4" type="primary">LOC110493207</name>
</gene>
<dbReference type="GO" id="GO:0007166">
    <property type="term" value="P:cell surface receptor signaling pathway"/>
    <property type="evidence" value="ECO:0007669"/>
    <property type="project" value="InterPro"/>
</dbReference>
<name>A0A8C7QZJ4_ONCMY</name>
<reference evidence="4" key="2">
    <citation type="submission" date="2025-08" db="UniProtKB">
        <authorList>
            <consortium name="Ensembl"/>
        </authorList>
    </citation>
    <scope>IDENTIFICATION</scope>
</reference>
<keyword evidence="2" id="KW-0067">ATP-binding</keyword>
<dbReference type="Ensembl" id="ENSOMYT00000047015.2">
    <property type="protein sequence ID" value="ENSOMYP00000043129.2"/>
    <property type="gene ID" value="ENSOMYG00000019863.2"/>
</dbReference>
<sequence>MDIIKPILGIAKKLYSLCAEVKANKKRCQRLAQRVEVLADTVSMVKGLGEDPAPVENSLHELKLTLENAQDIVEKYTSAKYMNRVLKAYKQGEEFESLTMRLYDSAQVLSLALQVDHREQLQQRFNEETRWREDKADREIDHLELQKCEMLLPSGDIVHIYPTVLHEKVDSTQEDMKDIKAMLETLKKPRILDQDIREIKPEELIYDLPKEPFIKNDNSEIFKGKYNKFTVAIKRYTYSRGTSLSQVRSVFKKEVETMKRFESPNILRMFGICVQEESGPNPNYLIVMEFCEKGSLREVLDSERNLPWDRKARMSLDAAQGIYRLHQSENKFKVHGCINSSRFLVDAGYRVKLADFELAQTETSLKRTKDRKRSSLCYSSPQQLESVNHPYNKACEMYSFGIVLWEIATCKIPFKDCSHIEVYQRVCTEKYTEPVLEDCPQPLGELINDCRSYDSFYRPTAGVLVDKLRNVVEHLEED</sequence>
<reference evidence="4" key="3">
    <citation type="submission" date="2025-09" db="UniProtKB">
        <authorList>
            <consortium name="Ensembl"/>
        </authorList>
    </citation>
    <scope>IDENTIFICATION</scope>
</reference>
<reference evidence="4" key="1">
    <citation type="submission" date="2020-07" db="EMBL/GenBank/DDBJ databases">
        <title>A long reads based de novo assembly of the rainbow trout Arlee double haploid line genome.</title>
        <authorList>
            <person name="Gao G."/>
            <person name="Palti Y."/>
        </authorList>
    </citation>
    <scope>NUCLEOTIDE SEQUENCE [LARGE SCALE GENOMIC DNA]</scope>
</reference>
<evidence type="ECO:0000256" key="1">
    <source>
        <dbReference type="ARBA" id="ARBA00022741"/>
    </source>
</evidence>
<dbReference type="InterPro" id="IPR036537">
    <property type="entry name" value="Adaptor_Cbl_N_dom_sf"/>
</dbReference>
<dbReference type="PANTHER" id="PTHR44329">
    <property type="entry name" value="SERINE/THREONINE-PROTEIN KINASE TNNI3K-RELATED"/>
    <property type="match status" value="1"/>
</dbReference>
<dbReference type="InterPro" id="IPR000719">
    <property type="entry name" value="Prot_kinase_dom"/>
</dbReference>
<dbReference type="Pfam" id="PF07714">
    <property type="entry name" value="PK_Tyr_Ser-Thr"/>
    <property type="match status" value="1"/>
</dbReference>
<dbReference type="Pfam" id="PF22215">
    <property type="entry name" value="MLKL_N"/>
    <property type="match status" value="1"/>
</dbReference>
<dbReference type="PROSITE" id="PS50011">
    <property type="entry name" value="PROTEIN_KINASE_DOM"/>
    <property type="match status" value="1"/>
</dbReference>
<dbReference type="GeneTree" id="ENSGT00390000016453"/>
<dbReference type="Gene3D" id="1.10.510.10">
    <property type="entry name" value="Transferase(Phosphotransferase) domain 1"/>
    <property type="match status" value="1"/>
</dbReference>
<dbReference type="Gene3D" id="1.20.930.20">
    <property type="entry name" value="Adaptor protein Cbl, N-terminal domain"/>
    <property type="match status" value="1"/>
</dbReference>
<evidence type="ECO:0000256" key="2">
    <source>
        <dbReference type="ARBA" id="ARBA00022840"/>
    </source>
</evidence>
<dbReference type="GO" id="GO:0005524">
    <property type="term" value="F:ATP binding"/>
    <property type="evidence" value="ECO:0007669"/>
    <property type="project" value="UniProtKB-KW"/>
</dbReference>
<dbReference type="AlphaFoldDB" id="A0A8C7QZJ4"/>
<dbReference type="InterPro" id="IPR011009">
    <property type="entry name" value="Kinase-like_dom_sf"/>
</dbReference>
<dbReference type="Gene3D" id="3.30.200.20">
    <property type="entry name" value="Phosphorylase Kinase, domain 1"/>
    <property type="match status" value="1"/>
</dbReference>
<dbReference type="GO" id="GO:0097527">
    <property type="term" value="P:necroptotic signaling pathway"/>
    <property type="evidence" value="ECO:0007669"/>
    <property type="project" value="TreeGrafter"/>
</dbReference>
<accession>A0A8C7QZJ4</accession>
<dbReference type="InterPro" id="IPR054000">
    <property type="entry name" value="MLKL_N"/>
</dbReference>
<evidence type="ECO:0000313" key="5">
    <source>
        <dbReference type="Proteomes" id="UP000694395"/>
    </source>
</evidence>
<organism evidence="4 5">
    <name type="scientific">Oncorhynchus mykiss</name>
    <name type="common">Rainbow trout</name>
    <name type="synonym">Salmo gairdneri</name>
    <dbReference type="NCBI Taxonomy" id="8022"/>
    <lineage>
        <taxon>Eukaryota</taxon>
        <taxon>Metazoa</taxon>
        <taxon>Chordata</taxon>
        <taxon>Craniata</taxon>
        <taxon>Vertebrata</taxon>
        <taxon>Euteleostomi</taxon>
        <taxon>Actinopterygii</taxon>
        <taxon>Neopterygii</taxon>
        <taxon>Teleostei</taxon>
        <taxon>Protacanthopterygii</taxon>
        <taxon>Salmoniformes</taxon>
        <taxon>Salmonidae</taxon>
        <taxon>Salmoninae</taxon>
        <taxon>Oncorhynchus</taxon>
    </lineage>
</organism>
<dbReference type="Proteomes" id="UP000694395">
    <property type="component" value="Chromosome 2"/>
</dbReference>
<dbReference type="InterPro" id="IPR051681">
    <property type="entry name" value="Ser/Thr_Kinases-Pseudokinases"/>
</dbReference>
<dbReference type="GO" id="GO:0004672">
    <property type="term" value="F:protein kinase activity"/>
    <property type="evidence" value="ECO:0007669"/>
    <property type="project" value="InterPro"/>
</dbReference>
<dbReference type="InterPro" id="IPR001245">
    <property type="entry name" value="Ser-Thr/Tyr_kinase_cat_dom"/>
</dbReference>
<dbReference type="InterPro" id="IPR059179">
    <property type="entry name" value="MLKL-like_MCAfunc"/>
</dbReference>
<keyword evidence="5" id="KW-1185">Reference proteome</keyword>
<proteinExistence type="predicted"/>
<keyword evidence="1" id="KW-0547">Nucleotide-binding</keyword>
<evidence type="ECO:0000259" key="3">
    <source>
        <dbReference type="PROSITE" id="PS50011"/>
    </source>
</evidence>
<dbReference type="SUPFAM" id="SSF56112">
    <property type="entry name" value="Protein kinase-like (PK-like)"/>
    <property type="match status" value="1"/>
</dbReference>
<dbReference type="PANTHER" id="PTHR44329:SF298">
    <property type="entry name" value="MIXED LINEAGE KINASE DOMAIN-LIKE PROTEIN"/>
    <property type="match status" value="1"/>
</dbReference>